<keyword evidence="6" id="KW-1185">Reference proteome</keyword>
<evidence type="ECO:0000256" key="1">
    <source>
        <dbReference type="ARBA" id="ARBA00004123"/>
    </source>
</evidence>
<gene>
    <name evidence="5" type="ORF">IEQ34_021284</name>
</gene>
<feature type="compositionally biased region" description="Basic and acidic residues" evidence="4">
    <location>
        <begin position="224"/>
        <end position="246"/>
    </location>
</feature>
<dbReference type="GO" id="GO:0005666">
    <property type="term" value="C:RNA polymerase III complex"/>
    <property type="evidence" value="ECO:0007669"/>
    <property type="project" value="TreeGrafter"/>
</dbReference>
<dbReference type="EMBL" id="JAGFBR010000018">
    <property type="protein sequence ID" value="KAH0450592.1"/>
    <property type="molecule type" value="Genomic_DNA"/>
</dbReference>
<feature type="compositionally biased region" description="Acidic residues" evidence="4">
    <location>
        <begin position="247"/>
        <end position="281"/>
    </location>
</feature>
<organism evidence="5 6">
    <name type="scientific">Dendrobium chrysotoxum</name>
    <name type="common">Orchid</name>
    <dbReference type="NCBI Taxonomy" id="161865"/>
    <lineage>
        <taxon>Eukaryota</taxon>
        <taxon>Viridiplantae</taxon>
        <taxon>Streptophyta</taxon>
        <taxon>Embryophyta</taxon>
        <taxon>Tracheophyta</taxon>
        <taxon>Spermatophyta</taxon>
        <taxon>Magnoliopsida</taxon>
        <taxon>Liliopsida</taxon>
        <taxon>Asparagales</taxon>
        <taxon>Orchidaceae</taxon>
        <taxon>Epidendroideae</taxon>
        <taxon>Malaxideae</taxon>
        <taxon>Dendrobiinae</taxon>
        <taxon>Dendrobium</taxon>
    </lineage>
</organism>
<feature type="region of interest" description="Disordered" evidence="4">
    <location>
        <begin position="224"/>
        <end position="292"/>
    </location>
</feature>
<sequence>MQCTIQVRVSYGRTPQRIISRKFGRLKAFGPLLFCACEPESGEGETEETSGRRLSVCDLLRWHFEVLVEAGGVEGADLLSLGCQSTTHLSLFRCCPAIPAPYLAVQLLGEVSIRCPKEDVKLPDVSNFENLSNEEKALIREKVKLERFWKSSSYYLEDSKRQDAEIEQYAEKLKRKGQQLQHFGTYMKLNVSHFPAELIQVGKRGHDSKRLRWDTKRDEFSMFDKLEEKEKDGDGKDNSVKEKKDGDEEEEEDLEKEEAESSEDDYAQNEYFDDDEDDFNRDDDPVNELSHHPNTDIAELKTTMTEGEALPCQMSAKAMRQLKLDAAVADVCYSLLQKVHLVSA</sequence>
<evidence type="ECO:0000256" key="4">
    <source>
        <dbReference type="SAM" id="MobiDB-lite"/>
    </source>
</evidence>
<comment type="subcellular location">
    <subcellularLocation>
        <location evidence="1">Nucleus</location>
    </subcellularLocation>
</comment>
<dbReference type="InterPro" id="IPR024661">
    <property type="entry name" value="RNA_pol_III_Rpc31"/>
</dbReference>
<dbReference type="AlphaFoldDB" id="A0AAV7G4E0"/>
<name>A0AAV7G4E0_DENCH</name>
<comment type="caution">
    <text evidence="5">The sequence shown here is derived from an EMBL/GenBank/DDBJ whole genome shotgun (WGS) entry which is preliminary data.</text>
</comment>
<dbReference type="GO" id="GO:0006383">
    <property type="term" value="P:transcription by RNA polymerase III"/>
    <property type="evidence" value="ECO:0007669"/>
    <property type="project" value="InterPro"/>
</dbReference>
<reference evidence="5 6" key="1">
    <citation type="journal article" date="2021" name="Hortic Res">
        <title>Chromosome-scale assembly of the Dendrobium chrysotoxum genome enhances the understanding of orchid evolution.</title>
        <authorList>
            <person name="Zhang Y."/>
            <person name="Zhang G.Q."/>
            <person name="Zhang D."/>
            <person name="Liu X.D."/>
            <person name="Xu X.Y."/>
            <person name="Sun W.H."/>
            <person name="Yu X."/>
            <person name="Zhu X."/>
            <person name="Wang Z.W."/>
            <person name="Zhao X."/>
            <person name="Zhong W.Y."/>
            <person name="Chen H."/>
            <person name="Yin W.L."/>
            <person name="Huang T."/>
            <person name="Niu S.C."/>
            <person name="Liu Z.J."/>
        </authorList>
    </citation>
    <scope>NUCLEOTIDE SEQUENCE [LARGE SCALE GENOMIC DNA]</scope>
    <source>
        <strain evidence="5">Lindl</strain>
    </source>
</reference>
<evidence type="ECO:0000256" key="3">
    <source>
        <dbReference type="ARBA" id="ARBA00023242"/>
    </source>
</evidence>
<evidence type="ECO:0000313" key="5">
    <source>
        <dbReference type="EMBL" id="KAH0450592.1"/>
    </source>
</evidence>
<accession>A0AAV7G4E0</accession>
<dbReference type="PANTHER" id="PTHR15367:SF2">
    <property type="entry name" value="DNA-DIRECTED RNA POLYMERASE III SUBUNIT"/>
    <property type="match status" value="1"/>
</dbReference>
<dbReference type="PANTHER" id="PTHR15367">
    <property type="entry name" value="DNA-DIRECTED RNA POLYMERASE III"/>
    <property type="match status" value="1"/>
</dbReference>
<proteinExistence type="inferred from homology"/>
<evidence type="ECO:0000256" key="2">
    <source>
        <dbReference type="ARBA" id="ARBA00008352"/>
    </source>
</evidence>
<evidence type="ECO:0000313" key="6">
    <source>
        <dbReference type="Proteomes" id="UP000775213"/>
    </source>
</evidence>
<comment type="similarity">
    <text evidence="2">Belongs to the eukaryotic RPC7 RNA polymerase subunit family.</text>
</comment>
<protein>
    <submittedName>
        <fullName evidence="5">Uncharacterized protein</fullName>
    </submittedName>
</protein>
<keyword evidence="3" id="KW-0539">Nucleus</keyword>
<dbReference type="Proteomes" id="UP000775213">
    <property type="component" value="Unassembled WGS sequence"/>
</dbReference>